<gene>
    <name evidence="2" type="ORF">JYB87_00975</name>
</gene>
<dbReference type="SUPFAM" id="SSF46785">
    <property type="entry name" value="Winged helix' DNA-binding domain"/>
    <property type="match status" value="1"/>
</dbReference>
<dbReference type="InterPro" id="IPR036388">
    <property type="entry name" value="WH-like_DNA-bd_sf"/>
</dbReference>
<dbReference type="PANTHER" id="PTHR43252">
    <property type="entry name" value="TRANSCRIPTIONAL REGULATOR YQJI"/>
    <property type="match status" value="1"/>
</dbReference>
<keyword evidence="3" id="KW-1185">Reference proteome</keyword>
<feature type="domain" description="Transcription regulator PadR N-terminal" evidence="1">
    <location>
        <begin position="16"/>
        <end position="87"/>
    </location>
</feature>
<evidence type="ECO:0000259" key="1">
    <source>
        <dbReference type="Pfam" id="PF03551"/>
    </source>
</evidence>
<organism evidence="2 3">
    <name type="scientific">Shewanella avicenniae</name>
    <dbReference type="NCBI Taxonomy" id="2814294"/>
    <lineage>
        <taxon>Bacteria</taxon>
        <taxon>Pseudomonadati</taxon>
        <taxon>Pseudomonadota</taxon>
        <taxon>Gammaproteobacteria</taxon>
        <taxon>Alteromonadales</taxon>
        <taxon>Shewanellaceae</taxon>
        <taxon>Shewanella</taxon>
    </lineage>
</organism>
<sequence>MPQQRLFQRGEMKCLVMHILQQGPAYGHELIKAVAKLVGDNYQPSPAVIYPALASLEAAGFICGTGERADAEGNKQFQVTEVGQQHLCMEADHIEEILRRIHEPQFVDVLDTDAIELAMSQLQQAVKTTLATPPITEETVIALTNILEQATRSIELSR</sequence>
<proteinExistence type="predicted"/>
<reference evidence="2 3" key="1">
    <citation type="submission" date="2021-03" db="EMBL/GenBank/DDBJ databases">
        <title>Novel species identification of genus Shewanella.</title>
        <authorList>
            <person name="Liu G."/>
            <person name="Zhang Q."/>
        </authorList>
    </citation>
    <scope>NUCLEOTIDE SEQUENCE [LARGE SCALE GENOMIC DNA]</scope>
    <source>
        <strain evidence="2 3">FJAT-51800</strain>
    </source>
</reference>
<dbReference type="InterPro" id="IPR005149">
    <property type="entry name" value="Tscrpt_reg_PadR_N"/>
</dbReference>
<evidence type="ECO:0000313" key="3">
    <source>
        <dbReference type="Proteomes" id="UP000662770"/>
    </source>
</evidence>
<dbReference type="Pfam" id="PF03551">
    <property type="entry name" value="PadR"/>
    <property type="match status" value="1"/>
</dbReference>
<evidence type="ECO:0000313" key="2">
    <source>
        <dbReference type="EMBL" id="QSX33859.1"/>
    </source>
</evidence>
<dbReference type="RefSeq" id="WP_207355067.1">
    <property type="nucleotide sequence ID" value="NZ_CP071503.1"/>
</dbReference>
<dbReference type="EMBL" id="CP071503">
    <property type="protein sequence ID" value="QSX33859.1"/>
    <property type="molecule type" value="Genomic_DNA"/>
</dbReference>
<protein>
    <submittedName>
        <fullName evidence="2">PadR family transcriptional regulator</fullName>
    </submittedName>
</protein>
<dbReference type="InterPro" id="IPR036390">
    <property type="entry name" value="WH_DNA-bd_sf"/>
</dbReference>
<accession>A0ABX7QRG1</accession>
<name>A0ABX7QRG1_9GAMM</name>
<dbReference type="Proteomes" id="UP000662770">
    <property type="component" value="Chromosome"/>
</dbReference>
<dbReference type="Gene3D" id="1.10.10.10">
    <property type="entry name" value="Winged helix-like DNA-binding domain superfamily/Winged helix DNA-binding domain"/>
    <property type="match status" value="1"/>
</dbReference>
<dbReference type="PANTHER" id="PTHR43252:SF7">
    <property type="entry name" value="TRANSCRIPTIONAL REGULATOR YQJI"/>
    <property type="match status" value="1"/>
</dbReference>